<dbReference type="Gene3D" id="3.30.450.60">
    <property type="match status" value="1"/>
</dbReference>
<dbReference type="GO" id="GO:0015031">
    <property type="term" value="P:protein transport"/>
    <property type="evidence" value="ECO:0007669"/>
    <property type="project" value="UniProtKB-KW"/>
</dbReference>
<dbReference type="PANTHER" id="PTHR10882">
    <property type="entry name" value="DIPHTHINE SYNTHASE"/>
    <property type="match status" value="1"/>
</dbReference>
<evidence type="ECO:0000259" key="27">
    <source>
        <dbReference type="Pfam" id="PF00590"/>
    </source>
</evidence>
<comment type="caution">
    <text evidence="29">The sequence shown here is derived from an EMBL/GenBank/DDBJ whole genome shotgun (WGS) entry which is preliminary data.</text>
</comment>
<comment type="catalytic activity">
    <reaction evidence="22">
        <text>2-[(3S)-amino-3-carboxypropyl]-L-histidyl-[translation elongation factor 2] + 4 S-adenosyl-L-methionine = diphthine methyl ester-[translation elongation factor 2] + 4 S-adenosyl-L-homocysteine + 3 H(+)</text>
        <dbReference type="Rhea" id="RHEA:42652"/>
        <dbReference type="Rhea" id="RHEA-COMP:9749"/>
        <dbReference type="Rhea" id="RHEA-COMP:10173"/>
        <dbReference type="ChEBI" id="CHEBI:15378"/>
        <dbReference type="ChEBI" id="CHEBI:57856"/>
        <dbReference type="ChEBI" id="CHEBI:59789"/>
        <dbReference type="ChEBI" id="CHEBI:73995"/>
        <dbReference type="ChEBI" id="CHEBI:79005"/>
        <dbReference type="EC" id="2.1.1.314"/>
    </reaction>
</comment>
<dbReference type="Gene3D" id="3.40.1010.10">
    <property type="entry name" value="Cobalt-precorrin-4 Transmethylase, Domain 1"/>
    <property type="match status" value="1"/>
</dbReference>
<feature type="domain" description="Tetrapyrrole methylase" evidence="27">
    <location>
        <begin position="1"/>
        <end position="236"/>
    </location>
</feature>
<keyword evidence="9" id="KW-0813">Transport</keyword>
<dbReference type="HAMAP" id="MF_01084">
    <property type="entry name" value="Diphthine_synth"/>
    <property type="match status" value="1"/>
</dbReference>
<feature type="domain" description="AP complex mu/sigma subunit" evidence="28">
    <location>
        <begin position="528"/>
        <end position="660"/>
    </location>
</feature>
<comment type="subcellular location">
    <subcellularLocation>
        <location evidence="2">Cell membrane</location>
    </subcellularLocation>
    <subcellularLocation>
        <location evidence="3">Membrane</location>
        <location evidence="3">Coated pit</location>
        <topology evidence="3">Peripheral membrane protein</topology>
        <orientation evidence="3">Cytoplasmic side</orientation>
    </subcellularLocation>
</comment>
<comment type="function">
    <text evidence="1">S-adenosyl-L-methionine-dependent methyltransferase that catalyzes four methylations of the modified target histidine residue in translation elongation factor 2 (EF-2), to form an intermediate called diphthine methyl ester. The four successive methylation reactions represent the second step of diphthamide biosynthesis.</text>
</comment>
<dbReference type="CDD" id="cd11647">
    <property type="entry name" value="DHP5_DphB"/>
    <property type="match status" value="1"/>
</dbReference>
<feature type="compositionally biased region" description="Acidic residues" evidence="26">
    <location>
        <begin position="476"/>
        <end position="495"/>
    </location>
</feature>
<keyword evidence="30" id="KW-1185">Reference proteome</keyword>
<evidence type="ECO:0000256" key="13">
    <source>
        <dbReference type="ARBA" id="ARBA00022679"/>
    </source>
</evidence>
<name>A0A8H4EH43_9EURO</name>
<reference evidence="29" key="1">
    <citation type="journal article" date="2020" name="bioRxiv">
        <title>Genomic and phenotypic heterogeneity of clinical isolates of the human pathogens Aspergillus fumigatus, Aspergillus lentulus and Aspergillus fumigatiaffinis.</title>
        <authorList>
            <person name="dos Santos R.A.C."/>
            <person name="Steenwyk J.L."/>
            <person name="Rivero-Menendez O."/>
            <person name="Mead M.E."/>
            <person name="Silva L.P."/>
            <person name="Bastos R.W."/>
            <person name="Alastruey-Izquierdo A."/>
            <person name="Goldman G.H."/>
            <person name="Rokas A."/>
        </authorList>
    </citation>
    <scope>NUCLEOTIDE SEQUENCE</scope>
    <source>
        <strain evidence="29">CNM-CM6805</strain>
    </source>
</reference>
<dbReference type="GO" id="GO:0017183">
    <property type="term" value="P:protein histidyl modification to diphthamide"/>
    <property type="evidence" value="ECO:0007669"/>
    <property type="project" value="UniProtKB-UniPathway"/>
</dbReference>
<dbReference type="InterPro" id="IPR035996">
    <property type="entry name" value="4pyrrol_Methylase_sf"/>
</dbReference>
<dbReference type="InterPro" id="IPR014777">
    <property type="entry name" value="4pyrrole_Mease_sub1"/>
</dbReference>
<dbReference type="GO" id="GO:0032259">
    <property type="term" value="P:methylation"/>
    <property type="evidence" value="ECO:0007669"/>
    <property type="project" value="UniProtKB-KW"/>
</dbReference>
<dbReference type="SUPFAM" id="SSF53790">
    <property type="entry name" value="Tetrapyrrole methylase"/>
    <property type="match status" value="1"/>
</dbReference>
<dbReference type="GO" id="GO:0030122">
    <property type="term" value="C:AP-2 adaptor complex"/>
    <property type="evidence" value="ECO:0007669"/>
    <property type="project" value="InterPro"/>
</dbReference>
<evidence type="ECO:0000256" key="14">
    <source>
        <dbReference type="ARBA" id="ARBA00022691"/>
    </source>
</evidence>
<keyword evidence="11" id="KW-0254">Endocytosis</keyword>
<comment type="subunit">
    <text evidence="23">Adaptor protein complex 2 (AP-2) is a heterotetramer composed of two large adaptins (alpha-type subunit APL3 and beta-type subunit APL1), a medium chain (mu-type subunit APM4) and a small adaptin (sigma-type subunit APS2).</text>
</comment>
<comment type="similarity">
    <text evidence="6">Belongs to the adaptor complexes small subunit family.</text>
</comment>
<feature type="region of interest" description="Disordered" evidence="26">
    <location>
        <begin position="472"/>
        <end position="516"/>
    </location>
</feature>
<evidence type="ECO:0000256" key="12">
    <source>
        <dbReference type="ARBA" id="ARBA00022603"/>
    </source>
</evidence>
<dbReference type="Pfam" id="PF01217">
    <property type="entry name" value="Clat_adaptor_s"/>
    <property type="match status" value="1"/>
</dbReference>
<evidence type="ECO:0000313" key="30">
    <source>
        <dbReference type="Proteomes" id="UP000653565"/>
    </source>
</evidence>
<dbReference type="Gene3D" id="3.30.950.10">
    <property type="entry name" value="Methyltransferase, Cobalt-precorrin-4 Transmethylase, Domain 2"/>
    <property type="match status" value="1"/>
</dbReference>
<dbReference type="OrthoDB" id="2516at2759"/>
<dbReference type="EC" id="2.1.1.314" evidence="7"/>
<evidence type="ECO:0000256" key="15">
    <source>
        <dbReference type="ARBA" id="ARBA00022927"/>
    </source>
</evidence>
<evidence type="ECO:0000256" key="8">
    <source>
        <dbReference type="ARBA" id="ARBA00013914"/>
    </source>
</evidence>
<comment type="function">
    <text evidence="18">Component of the adaptor complexes which link clathrin to receptors in coated vesicles. Clathrin-associated protein complexes are believed to interact with the cytoplasmic tails of membrane proteins, leading to their selection and concentration.</text>
</comment>
<evidence type="ECO:0000256" key="9">
    <source>
        <dbReference type="ARBA" id="ARBA00022448"/>
    </source>
</evidence>
<dbReference type="FunFam" id="3.40.1010.10:FF:000004">
    <property type="entry name" value="Putative diphthine synthase"/>
    <property type="match status" value="1"/>
</dbReference>
<comment type="similarity">
    <text evidence="5">Belongs to the diphthine synthase family.</text>
</comment>
<evidence type="ECO:0000256" key="10">
    <source>
        <dbReference type="ARBA" id="ARBA00022475"/>
    </source>
</evidence>
<evidence type="ECO:0000256" key="18">
    <source>
        <dbReference type="ARBA" id="ARBA00025487"/>
    </source>
</evidence>
<keyword evidence="15" id="KW-0653">Protein transport</keyword>
<evidence type="ECO:0000256" key="4">
    <source>
        <dbReference type="ARBA" id="ARBA00005156"/>
    </source>
</evidence>
<evidence type="ECO:0000256" key="24">
    <source>
        <dbReference type="ARBA" id="ARBA00072033"/>
    </source>
</evidence>
<evidence type="ECO:0000256" key="11">
    <source>
        <dbReference type="ARBA" id="ARBA00022583"/>
    </source>
</evidence>
<dbReference type="InterPro" id="IPR004551">
    <property type="entry name" value="Dphthn_synthase"/>
</dbReference>
<dbReference type="InterPro" id="IPR011012">
    <property type="entry name" value="Longin-like_dom_sf"/>
</dbReference>
<evidence type="ECO:0000256" key="1">
    <source>
        <dbReference type="ARBA" id="ARBA00004006"/>
    </source>
</evidence>
<dbReference type="Pfam" id="PF00590">
    <property type="entry name" value="TP_methylase"/>
    <property type="match status" value="1"/>
</dbReference>
<keyword evidence="10" id="KW-1003">Cell membrane</keyword>
<evidence type="ECO:0000259" key="28">
    <source>
        <dbReference type="Pfam" id="PF01217"/>
    </source>
</evidence>
<dbReference type="FunFam" id="3.30.450.60:FF:000011">
    <property type="entry name" value="AP complex subunit sigma"/>
    <property type="match status" value="1"/>
</dbReference>
<dbReference type="AlphaFoldDB" id="A0A8H4EH43"/>
<dbReference type="GO" id="GO:0141133">
    <property type="term" value="F:diphthine methyl ester synthase activity"/>
    <property type="evidence" value="ECO:0007669"/>
    <property type="project" value="UniProtKB-EC"/>
</dbReference>
<organism evidence="29 30">
    <name type="scientific">Aspergillus fumigatiaffinis</name>
    <dbReference type="NCBI Taxonomy" id="340414"/>
    <lineage>
        <taxon>Eukaryota</taxon>
        <taxon>Fungi</taxon>
        <taxon>Dikarya</taxon>
        <taxon>Ascomycota</taxon>
        <taxon>Pezizomycotina</taxon>
        <taxon>Eurotiomycetes</taxon>
        <taxon>Eurotiomycetidae</taxon>
        <taxon>Eurotiales</taxon>
        <taxon>Aspergillaceae</taxon>
        <taxon>Aspergillus</taxon>
        <taxon>Aspergillus subgen. Fumigati</taxon>
    </lineage>
</organism>
<dbReference type="SUPFAM" id="SSF64356">
    <property type="entry name" value="SNARE-like"/>
    <property type="match status" value="1"/>
</dbReference>
<dbReference type="InterPro" id="IPR027156">
    <property type="entry name" value="APS2"/>
</dbReference>
<dbReference type="NCBIfam" id="TIGR00522">
    <property type="entry name" value="dph5"/>
    <property type="match status" value="1"/>
</dbReference>
<sequence length="661" mass="74487">MLYLVGLGLADETDITVKGLEVVKRAERVYLEAYTSILLVSKEKLEAFYGRPVIEADRELVETGSDEILAGADKADVAFLVVGDPFGATTHTDLVLRAREMGIESKVIPNASIMSGIGCTGLQLYNFGQTVSMVFFTENWKPSSYYDRVKENVQLGLHTLVLLDIKVKEQSYENMARGRRIFEPPRYMTVAQCASQMLETEEERKEGVFGPDSLAVGAARVGGPDQKLVVGTLKELSEVDMGPPLHSLVLLGRKAHDLERDYIREFAVDKATFDASWKKGAKLPVHLENDRLNATVIWAIAPSLVQPETPNLARFHLLPAMPVYMVHGFRWPRAGFTGIRVYIVLHNLEDATAEYVQQPATSRLLTECFKKTDPDIVARLPDLQFIEQYDPEDTDSATAVSQPYAYVAAKVITLSEPGAKAPGLSWNPEDLAKDSPLEPSAMEALTQLRDKYAAGERIGWWIVYNGDPDRAFPHSEEDDSYDEYDYDDDDDDEYTESNGDSVRNSTAPETPPSPAARFPVKFARFFGRGKTRLAKWYAPYSDEEKVKLKGEVHRLVAPRDQKYQSNFVEFKRSTKIVYRRYAGLFFCVCVDATDNELAYLEAIHFFVEVLDQFFGNVCELDLVFNFYKVYAILDEVFLAGEIEETSKQVVLTRLEHLDKLE</sequence>
<dbReference type="InterPro" id="IPR000878">
    <property type="entry name" value="4pyrrol_Mease"/>
</dbReference>
<accession>A0A8H4EH43</accession>
<keyword evidence="16" id="KW-0472">Membrane</keyword>
<evidence type="ECO:0000313" key="29">
    <source>
        <dbReference type="EMBL" id="KAF4230367.1"/>
    </source>
</evidence>
<keyword evidence="13" id="KW-0808">Transferase</keyword>
<gene>
    <name evidence="29" type="ORF">CNMCM6805_000766</name>
</gene>
<evidence type="ECO:0000256" key="19">
    <source>
        <dbReference type="ARBA" id="ARBA00030104"/>
    </source>
</evidence>
<keyword evidence="12" id="KW-0489">Methyltransferase</keyword>
<dbReference type="FunFam" id="3.30.950.10:FF:000004">
    <property type="entry name" value="Diphthine synthase putative"/>
    <property type="match status" value="1"/>
</dbReference>
<reference evidence="29" key="2">
    <citation type="submission" date="2020-04" db="EMBL/GenBank/DDBJ databases">
        <authorList>
            <person name="Santos R.A.C."/>
            <person name="Steenwyk J.L."/>
            <person name="Rivero-Menendez O."/>
            <person name="Mead M.E."/>
            <person name="Silva L.P."/>
            <person name="Bastos R.W."/>
            <person name="Alastruey-Izquierdo A."/>
            <person name="Goldman G.H."/>
            <person name="Rokas A."/>
        </authorList>
    </citation>
    <scope>NUCLEOTIDE SEQUENCE</scope>
    <source>
        <strain evidence="29">CNM-CM6805</strain>
    </source>
</reference>
<evidence type="ECO:0000256" key="6">
    <source>
        <dbReference type="ARBA" id="ARBA00006972"/>
    </source>
</evidence>
<evidence type="ECO:0000256" key="17">
    <source>
        <dbReference type="ARBA" id="ARBA00023176"/>
    </source>
</evidence>
<dbReference type="Proteomes" id="UP000653565">
    <property type="component" value="Unassembled WGS sequence"/>
</dbReference>
<dbReference type="UniPathway" id="UPA00559"/>
<evidence type="ECO:0000256" key="26">
    <source>
        <dbReference type="SAM" id="MobiDB-lite"/>
    </source>
</evidence>
<evidence type="ECO:0000256" key="5">
    <source>
        <dbReference type="ARBA" id="ARBA00006729"/>
    </source>
</evidence>
<protein>
    <recommendedName>
        <fullName evidence="8">AP-2 complex subunit sigma</fullName>
        <ecNumber evidence="7">2.1.1.314</ecNumber>
    </recommendedName>
    <alternativeName>
        <fullName evidence="19">Adaptin small chain</fullName>
    </alternativeName>
    <alternativeName>
        <fullName evidence="20">Clathrin assembly protein 2 sigma small chain</fullName>
    </alternativeName>
    <alternativeName>
        <fullName evidence="25">Diphthamide biosynthesis methyltransferase</fullName>
    </alternativeName>
    <alternativeName>
        <fullName evidence="24">Diphthine methyl ester synthase</fullName>
    </alternativeName>
    <alternativeName>
        <fullName evidence="21">Sigma2-adaptin</fullName>
    </alternativeName>
</protein>
<proteinExistence type="inferred from homology"/>
<dbReference type="GO" id="GO:0035615">
    <property type="term" value="F:clathrin adaptor activity"/>
    <property type="evidence" value="ECO:0007669"/>
    <property type="project" value="InterPro"/>
</dbReference>
<keyword evidence="17" id="KW-0168">Coated pit</keyword>
<evidence type="ECO:0000256" key="16">
    <source>
        <dbReference type="ARBA" id="ARBA00023136"/>
    </source>
</evidence>
<dbReference type="InterPro" id="IPR014776">
    <property type="entry name" value="4pyrrole_Mease_sub2"/>
</dbReference>
<dbReference type="CDD" id="cd14833">
    <property type="entry name" value="AP2_sigma"/>
    <property type="match status" value="1"/>
</dbReference>
<evidence type="ECO:0000256" key="7">
    <source>
        <dbReference type="ARBA" id="ARBA00011927"/>
    </source>
</evidence>
<evidence type="ECO:0000256" key="25">
    <source>
        <dbReference type="ARBA" id="ARBA00081951"/>
    </source>
</evidence>
<dbReference type="PANTHER" id="PTHR10882:SF0">
    <property type="entry name" value="DIPHTHINE METHYL ESTER SYNTHASE"/>
    <property type="match status" value="1"/>
</dbReference>
<evidence type="ECO:0000256" key="23">
    <source>
        <dbReference type="ARBA" id="ARBA00062168"/>
    </source>
</evidence>
<evidence type="ECO:0000256" key="3">
    <source>
        <dbReference type="ARBA" id="ARBA00004277"/>
    </source>
</evidence>
<comment type="pathway">
    <text evidence="4">Protein modification; peptidyl-diphthamide biosynthesis.</text>
</comment>
<evidence type="ECO:0000256" key="21">
    <source>
        <dbReference type="ARBA" id="ARBA00032648"/>
    </source>
</evidence>
<evidence type="ECO:0000256" key="20">
    <source>
        <dbReference type="ARBA" id="ARBA00031686"/>
    </source>
</evidence>
<dbReference type="GO" id="GO:0072583">
    <property type="term" value="P:clathrin-dependent endocytosis"/>
    <property type="evidence" value="ECO:0007669"/>
    <property type="project" value="InterPro"/>
</dbReference>
<evidence type="ECO:0000256" key="2">
    <source>
        <dbReference type="ARBA" id="ARBA00004236"/>
    </source>
</evidence>
<keyword evidence="14" id="KW-0949">S-adenosyl-L-methionine</keyword>
<evidence type="ECO:0000256" key="22">
    <source>
        <dbReference type="ARBA" id="ARBA00048752"/>
    </source>
</evidence>
<dbReference type="InterPro" id="IPR022775">
    <property type="entry name" value="AP_mu_sigma_su"/>
</dbReference>
<dbReference type="EMBL" id="JAAAPX010000117">
    <property type="protein sequence ID" value="KAF4230367.1"/>
    <property type="molecule type" value="Genomic_DNA"/>
</dbReference>